<gene>
    <name evidence="1" type="ORF">NUW54_g14555</name>
</gene>
<proteinExistence type="predicted"/>
<dbReference type="EMBL" id="JANSHE010007618">
    <property type="protein sequence ID" value="KAJ2958112.1"/>
    <property type="molecule type" value="Genomic_DNA"/>
</dbReference>
<organism evidence="1 2">
    <name type="scientific">Trametes sanguinea</name>
    <dbReference type="NCBI Taxonomy" id="158606"/>
    <lineage>
        <taxon>Eukaryota</taxon>
        <taxon>Fungi</taxon>
        <taxon>Dikarya</taxon>
        <taxon>Basidiomycota</taxon>
        <taxon>Agaricomycotina</taxon>
        <taxon>Agaricomycetes</taxon>
        <taxon>Polyporales</taxon>
        <taxon>Polyporaceae</taxon>
        <taxon>Trametes</taxon>
    </lineage>
</organism>
<protein>
    <submittedName>
        <fullName evidence="1">Uncharacterized protein</fullName>
    </submittedName>
</protein>
<reference evidence="1" key="1">
    <citation type="submission" date="2022-08" db="EMBL/GenBank/DDBJ databases">
        <title>Genome Sequence of Pycnoporus sanguineus.</title>
        <authorList>
            <person name="Buettner E."/>
        </authorList>
    </citation>
    <scope>NUCLEOTIDE SEQUENCE</scope>
    <source>
        <strain evidence="1">CG-C14</strain>
    </source>
</reference>
<accession>A0ACC1MBJ5</accession>
<dbReference type="Proteomes" id="UP001144978">
    <property type="component" value="Unassembled WGS sequence"/>
</dbReference>
<evidence type="ECO:0000313" key="1">
    <source>
        <dbReference type="EMBL" id="KAJ2958112.1"/>
    </source>
</evidence>
<evidence type="ECO:0000313" key="2">
    <source>
        <dbReference type="Proteomes" id="UP001144978"/>
    </source>
</evidence>
<keyword evidence="2" id="KW-1185">Reference proteome</keyword>
<sequence length="89" mass="9374">MRTFAASGLSVLHTPPYGSAAFASRLVGLLTLAGPRTTVEVAQEEDLPIGLTQEMVDEVETPARYAETRADLASPYSPVSAPAGRKRAS</sequence>
<name>A0ACC1MBJ5_9APHY</name>
<comment type="caution">
    <text evidence="1">The sequence shown here is derived from an EMBL/GenBank/DDBJ whole genome shotgun (WGS) entry which is preliminary data.</text>
</comment>